<dbReference type="EMBL" id="JAPXFL010000004">
    <property type="protein sequence ID" value="KAK9507292.1"/>
    <property type="molecule type" value="Genomic_DNA"/>
</dbReference>
<name>A0AAW1D8G1_9HEMI</name>
<dbReference type="InterPro" id="IPR034754">
    <property type="entry name" value="GEMIN8"/>
</dbReference>
<dbReference type="Proteomes" id="UP001461498">
    <property type="component" value="Unassembled WGS sequence"/>
</dbReference>
<evidence type="ECO:0000313" key="2">
    <source>
        <dbReference type="EMBL" id="KAK9507291.1"/>
    </source>
</evidence>
<feature type="coiled-coil region" evidence="1">
    <location>
        <begin position="157"/>
        <end position="187"/>
    </location>
</feature>
<keyword evidence="1" id="KW-0175">Coiled coil</keyword>
<sequence>MKVVSISKTVKKRHKSRKKIKKRKFNKSVTKRLITTSEQTQFFEMSGNCFWSNYFKAFEWRNGYINFWNSMRNEQVQQNYSPNIIVNTGHKSRKKTRKVTTQDCSNEVQECIRDFNCITLDSAGDSSSSMSQNVSSTSINEDNCSDFEVSEEMIKFMEINMRHRADLEKEKERLQQLRNQMDIKEEISERDNIEECKVPSEAANSKCRSEEMSNLYGKSAPMIHGMETAIQLTFNWNCDHHKPEYWPILPFKFKFPSK</sequence>
<protein>
    <recommendedName>
        <fullName evidence="4">Gem nuclear organelle associated protein 8</fullName>
    </recommendedName>
</protein>
<dbReference type="Pfam" id="PF15348">
    <property type="entry name" value="GEMIN8"/>
    <property type="match status" value="1"/>
</dbReference>
<keyword evidence="3" id="KW-1185">Reference proteome</keyword>
<dbReference type="PANTHER" id="PTHR16238">
    <property type="entry name" value="GEM-ASSOCIATED PROTEIN 8"/>
    <property type="match status" value="1"/>
</dbReference>
<dbReference type="GO" id="GO:0000387">
    <property type="term" value="P:spliceosomal snRNP assembly"/>
    <property type="evidence" value="ECO:0007669"/>
    <property type="project" value="InterPro"/>
</dbReference>
<evidence type="ECO:0008006" key="4">
    <source>
        <dbReference type="Google" id="ProtNLM"/>
    </source>
</evidence>
<dbReference type="EMBL" id="JAPXFL010000004">
    <property type="protein sequence ID" value="KAK9507291.1"/>
    <property type="molecule type" value="Genomic_DNA"/>
</dbReference>
<gene>
    <name evidence="2" type="ORF">O3M35_007181</name>
</gene>
<dbReference type="AlphaFoldDB" id="A0AAW1D8G1"/>
<evidence type="ECO:0000313" key="3">
    <source>
        <dbReference type="Proteomes" id="UP001461498"/>
    </source>
</evidence>
<organism evidence="2 3">
    <name type="scientific">Rhynocoris fuscipes</name>
    <dbReference type="NCBI Taxonomy" id="488301"/>
    <lineage>
        <taxon>Eukaryota</taxon>
        <taxon>Metazoa</taxon>
        <taxon>Ecdysozoa</taxon>
        <taxon>Arthropoda</taxon>
        <taxon>Hexapoda</taxon>
        <taxon>Insecta</taxon>
        <taxon>Pterygota</taxon>
        <taxon>Neoptera</taxon>
        <taxon>Paraneoptera</taxon>
        <taxon>Hemiptera</taxon>
        <taxon>Heteroptera</taxon>
        <taxon>Panheteroptera</taxon>
        <taxon>Cimicomorpha</taxon>
        <taxon>Reduviidae</taxon>
        <taxon>Harpactorinae</taxon>
        <taxon>Harpactorini</taxon>
        <taxon>Rhynocoris</taxon>
    </lineage>
</organism>
<comment type="caution">
    <text evidence="2">The sequence shown here is derived from an EMBL/GenBank/DDBJ whole genome shotgun (WGS) entry which is preliminary data.</text>
</comment>
<proteinExistence type="predicted"/>
<reference evidence="2 3" key="1">
    <citation type="submission" date="2022-12" db="EMBL/GenBank/DDBJ databases">
        <title>Chromosome-level genome assembly of true bugs.</title>
        <authorList>
            <person name="Ma L."/>
            <person name="Li H."/>
        </authorList>
    </citation>
    <scope>NUCLEOTIDE SEQUENCE [LARGE SCALE GENOMIC DNA]</scope>
    <source>
        <strain evidence="2">Lab_2022b</strain>
    </source>
</reference>
<dbReference type="PANTHER" id="PTHR16238:SF7">
    <property type="entry name" value="GEM-ASSOCIATED PROTEIN 8"/>
    <property type="match status" value="1"/>
</dbReference>
<evidence type="ECO:0000256" key="1">
    <source>
        <dbReference type="SAM" id="Coils"/>
    </source>
</evidence>
<accession>A0AAW1D8G1</accession>
<dbReference type="GO" id="GO:0032797">
    <property type="term" value="C:SMN complex"/>
    <property type="evidence" value="ECO:0007669"/>
    <property type="project" value="InterPro"/>
</dbReference>